<keyword evidence="1" id="KW-0812">Transmembrane</keyword>
<keyword evidence="1" id="KW-0472">Membrane</keyword>
<comment type="caution">
    <text evidence="2">The sequence shown here is derived from an EMBL/GenBank/DDBJ whole genome shotgun (WGS) entry which is preliminary data.</text>
</comment>
<protein>
    <submittedName>
        <fullName evidence="2">Uncharacterized protein</fullName>
    </submittedName>
</protein>
<organism evidence="2 3">
    <name type="scientific">Pseudokineococcus lusitanus</name>
    <dbReference type="NCBI Taxonomy" id="763993"/>
    <lineage>
        <taxon>Bacteria</taxon>
        <taxon>Bacillati</taxon>
        <taxon>Actinomycetota</taxon>
        <taxon>Actinomycetes</taxon>
        <taxon>Kineosporiales</taxon>
        <taxon>Kineosporiaceae</taxon>
        <taxon>Pseudokineococcus</taxon>
    </lineage>
</organism>
<keyword evidence="3" id="KW-1185">Reference proteome</keyword>
<sequence>MTDGEDGGGTCAVCGVPLDDDSWWVELNGPDCDDELHTCSQEHAAAAVASWVPPPPLPADGPPRLEVGEVIGCGTALLVVLAVLGLLGLGGYQLLQMLGVA</sequence>
<dbReference type="AlphaFoldDB" id="A0A3N1GAP0"/>
<evidence type="ECO:0000256" key="1">
    <source>
        <dbReference type="SAM" id="Phobius"/>
    </source>
</evidence>
<name>A0A3N1GAP0_9ACTN</name>
<dbReference type="EMBL" id="RJKN01000007">
    <property type="protein sequence ID" value="ROP27299.1"/>
    <property type="molecule type" value="Genomic_DNA"/>
</dbReference>
<dbReference type="InParanoid" id="A0A3N1GAP0"/>
<accession>A0A3N1GAP0</accession>
<proteinExistence type="predicted"/>
<gene>
    <name evidence="2" type="ORF">EDC03_2824</name>
</gene>
<reference evidence="2 3" key="1">
    <citation type="journal article" date="2015" name="Stand. Genomic Sci.">
        <title>Genomic Encyclopedia of Bacterial and Archaeal Type Strains, Phase III: the genomes of soil and plant-associated and newly described type strains.</title>
        <authorList>
            <person name="Whitman W.B."/>
            <person name="Woyke T."/>
            <person name="Klenk H.P."/>
            <person name="Zhou Y."/>
            <person name="Lilburn T.G."/>
            <person name="Beck B.J."/>
            <person name="De Vos P."/>
            <person name="Vandamme P."/>
            <person name="Eisen J.A."/>
            <person name="Garrity G."/>
            <person name="Hugenholtz P."/>
            <person name="Kyrpides N.C."/>
        </authorList>
    </citation>
    <scope>NUCLEOTIDE SEQUENCE [LARGE SCALE GENOMIC DNA]</scope>
    <source>
        <strain evidence="2 3">CECT 7306</strain>
    </source>
</reference>
<evidence type="ECO:0000313" key="3">
    <source>
        <dbReference type="Proteomes" id="UP000276232"/>
    </source>
</evidence>
<keyword evidence="1" id="KW-1133">Transmembrane helix</keyword>
<dbReference type="RefSeq" id="WP_123380874.1">
    <property type="nucleotide sequence ID" value="NZ_RJKN01000007.1"/>
</dbReference>
<evidence type="ECO:0000313" key="2">
    <source>
        <dbReference type="EMBL" id="ROP27299.1"/>
    </source>
</evidence>
<feature type="transmembrane region" description="Helical" evidence="1">
    <location>
        <begin position="70"/>
        <end position="95"/>
    </location>
</feature>
<dbReference type="Proteomes" id="UP000276232">
    <property type="component" value="Unassembled WGS sequence"/>
</dbReference>